<gene>
    <name evidence="5" type="ORF">ACFPFW_07570</name>
</gene>
<evidence type="ECO:0000256" key="2">
    <source>
        <dbReference type="ARBA" id="ARBA00023125"/>
    </source>
</evidence>
<reference evidence="6" key="1">
    <citation type="journal article" date="2019" name="Int. J. Syst. Evol. Microbiol.">
        <title>The Global Catalogue of Microorganisms (GCM) 10K type strain sequencing project: providing services to taxonomists for standard genome sequencing and annotation.</title>
        <authorList>
            <consortium name="The Broad Institute Genomics Platform"/>
            <consortium name="The Broad Institute Genome Sequencing Center for Infectious Disease"/>
            <person name="Wu L."/>
            <person name="Ma J."/>
        </authorList>
    </citation>
    <scope>NUCLEOTIDE SEQUENCE [LARGE SCALE GENOMIC DNA]</scope>
    <source>
        <strain evidence="6">CGMCC 1.16444</strain>
    </source>
</reference>
<accession>A0ABV9YYE5</accession>
<evidence type="ECO:0000256" key="3">
    <source>
        <dbReference type="ARBA" id="ARBA00023163"/>
    </source>
</evidence>
<sequence length="132" mass="14671">MKAREYNCKAGCPVEATLDLIGGRWKGVVLYNLIDGPVRFNELRRQIPGATQRVLTRQLRELEAVGMISRTVTPSIPPRVDYELTELGRSLSPVIAALRDWGAEYLEEMKARRASAVVEPGAREPLQPVAAE</sequence>
<dbReference type="Pfam" id="PF01638">
    <property type="entry name" value="HxlR"/>
    <property type="match status" value="1"/>
</dbReference>
<dbReference type="InterPro" id="IPR002577">
    <property type="entry name" value="HTH_HxlR"/>
</dbReference>
<keyword evidence="1" id="KW-0805">Transcription regulation</keyword>
<dbReference type="Gene3D" id="1.10.10.10">
    <property type="entry name" value="Winged helix-like DNA-binding domain superfamily/Winged helix DNA-binding domain"/>
    <property type="match status" value="1"/>
</dbReference>
<evidence type="ECO:0000313" key="5">
    <source>
        <dbReference type="EMBL" id="MFC5067875.1"/>
    </source>
</evidence>
<evidence type="ECO:0000259" key="4">
    <source>
        <dbReference type="PROSITE" id="PS51118"/>
    </source>
</evidence>
<keyword evidence="3" id="KW-0804">Transcription</keyword>
<organism evidence="5 6">
    <name type="scientific">Flaviflagellibacter deserti</name>
    <dbReference type="NCBI Taxonomy" id="2267266"/>
    <lineage>
        <taxon>Bacteria</taxon>
        <taxon>Pseudomonadati</taxon>
        <taxon>Pseudomonadota</taxon>
        <taxon>Alphaproteobacteria</taxon>
        <taxon>Hyphomicrobiales</taxon>
        <taxon>Flaviflagellibacter</taxon>
    </lineage>
</organism>
<dbReference type="PROSITE" id="PS51118">
    <property type="entry name" value="HTH_HXLR"/>
    <property type="match status" value="1"/>
</dbReference>
<keyword evidence="2" id="KW-0238">DNA-binding</keyword>
<name>A0ABV9YYE5_9HYPH</name>
<keyword evidence="6" id="KW-1185">Reference proteome</keyword>
<dbReference type="RefSeq" id="WP_114956561.1">
    <property type="nucleotide sequence ID" value="NZ_JBHSJF010000006.1"/>
</dbReference>
<dbReference type="InterPro" id="IPR036388">
    <property type="entry name" value="WH-like_DNA-bd_sf"/>
</dbReference>
<feature type="domain" description="HTH hxlR-type" evidence="4">
    <location>
        <begin position="12"/>
        <end position="110"/>
    </location>
</feature>
<dbReference type="PANTHER" id="PTHR33204">
    <property type="entry name" value="TRANSCRIPTIONAL REGULATOR, MARR FAMILY"/>
    <property type="match status" value="1"/>
</dbReference>
<dbReference type="SUPFAM" id="SSF46785">
    <property type="entry name" value="Winged helix' DNA-binding domain"/>
    <property type="match status" value="1"/>
</dbReference>
<proteinExistence type="predicted"/>
<dbReference type="Proteomes" id="UP001595796">
    <property type="component" value="Unassembled WGS sequence"/>
</dbReference>
<comment type="caution">
    <text evidence="5">The sequence shown here is derived from an EMBL/GenBank/DDBJ whole genome shotgun (WGS) entry which is preliminary data.</text>
</comment>
<dbReference type="EMBL" id="JBHSJF010000006">
    <property type="protein sequence ID" value="MFC5067875.1"/>
    <property type="molecule type" value="Genomic_DNA"/>
</dbReference>
<dbReference type="InterPro" id="IPR036390">
    <property type="entry name" value="WH_DNA-bd_sf"/>
</dbReference>
<evidence type="ECO:0000256" key="1">
    <source>
        <dbReference type="ARBA" id="ARBA00023015"/>
    </source>
</evidence>
<evidence type="ECO:0000313" key="6">
    <source>
        <dbReference type="Proteomes" id="UP001595796"/>
    </source>
</evidence>
<protein>
    <submittedName>
        <fullName evidence="5">Winged helix-turn-helix transcriptional regulator</fullName>
    </submittedName>
</protein>
<dbReference type="PANTHER" id="PTHR33204:SF29">
    <property type="entry name" value="TRANSCRIPTIONAL REGULATOR"/>
    <property type="match status" value="1"/>
</dbReference>